<organism evidence="2 3">
    <name type="scientific">Rhodopseudomonas palustris</name>
    <dbReference type="NCBI Taxonomy" id="1076"/>
    <lineage>
        <taxon>Bacteria</taxon>
        <taxon>Pseudomonadati</taxon>
        <taxon>Pseudomonadota</taxon>
        <taxon>Alphaproteobacteria</taxon>
        <taxon>Hyphomicrobiales</taxon>
        <taxon>Nitrobacteraceae</taxon>
        <taxon>Rhodopseudomonas</taxon>
    </lineage>
</organism>
<dbReference type="Proteomes" id="UP000782519">
    <property type="component" value="Unassembled WGS sequence"/>
</dbReference>
<accession>A0A933RYM9</accession>
<dbReference type="EMBL" id="JACRJB010000014">
    <property type="protein sequence ID" value="MBI5128883.1"/>
    <property type="molecule type" value="Genomic_DNA"/>
</dbReference>
<name>A0A933RYM9_RHOPL</name>
<gene>
    <name evidence="2" type="ORF">HZA66_05535</name>
</gene>
<evidence type="ECO:0000313" key="2">
    <source>
        <dbReference type="EMBL" id="MBI5128883.1"/>
    </source>
</evidence>
<comment type="caution">
    <text evidence="2">The sequence shown here is derived from an EMBL/GenBank/DDBJ whole genome shotgun (WGS) entry which is preliminary data.</text>
</comment>
<feature type="chain" id="PRO_5036836826" evidence="1">
    <location>
        <begin position="23"/>
        <end position="93"/>
    </location>
</feature>
<sequence length="93" mass="9786">MSALTKISLVIVLAGASAPAFAGMNGSDWINRARPAASAQSALDARAEIATSASSGTPWSRFSEESEQIYETLQQSRTCTYQGGPKSGTWACR</sequence>
<evidence type="ECO:0000256" key="1">
    <source>
        <dbReference type="SAM" id="SignalP"/>
    </source>
</evidence>
<proteinExistence type="predicted"/>
<dbReference type="AlphaFoldDB" id="A0A933RYM9"/>
<protein>
    <submittedName>
        <fullName evidence="2">Uncharacterized protein</fullName>
    </submittedName>
</protein>
<feature type="signal peptide" evidence="1">
    <location>
        <begin position="1"/>
        <end position="22"/>
    </location>
</feature>
<keyword evidence="1" id="KW-0732">Signal</keyword>
<evidence type="ECO:0000313" key="3">
    <source>
        <dbReference type="Proteomes" id="UP000782519"/>
    </source>
</evidence>
<reference evidence="2" key="1">
    <citation type="submission" date="2020-07" db="EMBL/GenBank/DDBJ databases">
        <title>Huge and variable diversity of episymbiotic CPR bacteria and DPANN archaea in groundwater ecosystems.</title>
        <authorList>
            <person name="He C.Y."/>
            <person name="Keren R."/>
            <person name="Whittaker M."/>
            <person name="Farag I.F."/>
            <person name="Doudna J."/>
            <person name="Cate J.H.D."/>
            <person name="Banfield J.F."/>
        </authorList>
    </citation>
    <scope>NUCLEOTIDE SEQUENCE</scope>
    <source>
        <strain evidence="2">NC_groundwater_1818_Pr3_B-0.1um_66_35</strain>
    </source>
</reference>